<evidence type="ECO:0008006" key="4">
    <source>
        <dbReference type="Google" id="ProtNLM"/>
    </source>
</evidence>
<protein>
    <recommendedName>
        <fullName evidence="4">Peptidase A2 domain-containing protein</fullName>
    </recommendedName>
</protein>
<dbReference type="EMBL" id="KN831986">
    <property type="protein sequence ID" value="KIO01798.1"/>
    <property type="molecule type" value="Genomic_DNA"/>
</dbReference>
<name>A0A0C3IYB4_PISTI</name>
<gene>
    <name evidence="2" type="ORF">M404DRAFT_149396</name>
</gene>
<feature type="non-terminal residue" evidence="2">
    <location>
        <position position="166"/>
    </location>
</feature>
<evidence type="ECO:0000313" key="3">
    <source>
        <dbReference type="Proteomes" id="UP000054217"/>
    </source>
</evidence>
<dbReference type="Gene3D" id="2.40.70.10">
    <property type="entry name" value="Acid Proteases"/>
    <property type="match status" value="1"/>
</dbReference>
<evidence type="ECO:0000313" key="2">
    <source>
        <dbReference type="EMBL" id="KIO01798.1"/>
    </source>
</evidence>
<dbReference type="HOGENOM" id="CLU_097628_1_0_1"/>
<keyword evidence="3" id="KW-1185">Reference proteome</keyword>
<evidence type="ECO:0000256" key="1">
    <source>
        <dbReference type="SAM" id="MobiDB-lite"/>
    </source>
</evidence>
<accession>A0A0C3IYB4</accession>
<dbReference type="InterPro" id="IPR021109">
    <property type="entry name" value="Peptidase_aspartic_dom_sf"/>
</dbReference>
<reference evidence="3" key="2">
    <citation type="submission" date="2015-01" db="EMBL/GenBank/DDBJ databases">
        <title>Evolutionary Origins and Diversification of the Mycorrhizal Mutualists.</title>
        <authorList>
            <consortium name="DOE Joint Genome Institute"/>
            <consortium name="Mycorrhizal Genomics Consortium"/>
            <person name="Kohler A."/>
            <person name="Kuo A."/>
            <person name="Nagy L.G."/>
            <person name="Floudas D."/>
            <person name="Copeland A."/>
            <person name="Barry K.W."/>
            <person name="Cichocki N."/>
            <person name="Veneault-Fourrey C."/>
            <person name="LaButti K."/>
            <person name="Lindquist E.A."/>
            <person name="Lipzen A."/>
            <person name="Lundell T."/>
            <person name="Morin E."/>
            <person name="Murat C."/>
            <person name="Riley R."/>
            <person name="Ohm R."/>
            <person name="Sun H."/>
            <person name="Tunlid A."/>
            <person name="Henrissat B."/>
            <person name="Grigoriev I.V."/>
            <person name="Hibbett D.S."/>
            <person name="Martin F."/>
        </authorList>
    </citation>
    <scope>NUCLEOTIDE SEQUENCE [LARGE SCALE GENOMIC DNA]</scope>
    <source>
        <strain evidence="3">Marx 270</strain>
    </source>
</reference>
<proteinExistence type="predicted"/>
<dbReference type="AlphaFoldDB" id="A0A0C3IYB4"/>
<dbReference type="InParanoid" id="A0A0C3IYB4"/>
<sequence length="166" mass="17939">MDGTTTPVAHGSQVQYTGPHVSNNAIDETVDIYTASAQADDADPKSNKTVPFVQNITIDNVNGERIRVRALFDDGAMINAMCTTVFETVKHRLKGWIACSRPLRMANGTIIPAVAQWTGTIRAGDVKTQGTFVVFNSGGGWAFLVGKPLLIAFKAQHDYNTDQVTV</sequence>
<feature type="region of interest" description="Disordered" evidence="1">
    <location>
        <begin position="1"/>
        <end position="20"/>
    </location>
</feature>
<reference evidence="2 3" key="1">
    <citation type="submission" date="2014-04" db="EMBL/GenBank/DDBJ databases">
        <authorList>
            <consortium name="DOE Joint Genome Institute"/>
            <person name="Kuo A."/>
            <person name="Kohler A."/>
            <person name="Costa M.D."/>
            <person name="Nagy L.G."/>
            <person name="Floudas D."/>
            <person name="Copeland A."/>
            <person name="Barry K.W."/>
            <person name="Cichocki N."/>
            <person name="Veneault-Fourrey C."/>
            <person name="LaButti K."/>
            <person name="Lindquist E.A."/>
            <person name="Lipzen A."/>
            <person name="Lundell T."/>
            <person name="Morin E."/>
            <person name="Murat C."/>
            <person name="Sun H."/>
            <person name="Tunlid A."/>
            <person name="Henrissat B."/>
            <person name="Grigoriev I.V."/>
            <person name="Hibbett D.S."/>
            <person name="Martin F."/>
            <person name="Nordberg H.P."/>
            <person name="Cantor M.N."/>
            <person name="Hua S.X."/>
        </authorList>
    </citation>
    <scope>NUCLEOTIDE SEQUENCE [LARGE SCALE GENOMIC DNA]</scope>
    <source>
        <strain evidence="2 3">Marx 270</strain>
    </source>
</reference>
<dbReference type="Proteomes" id="UP000054217">
    <property type="component" value="Unassembled WGS sequence"/>
</dbReference>
<dbReference type="OrthoDB" id="3262237at2759"/>
<organism evidence="2 3">
    <name type="scientific">Pisolithus tinctorius Marx 270</name>
    <dbReference type="NCBI Taxonomy" id="870435"/>
    <lineage>
        <taxon>Eukaryota</taxon>
        <taxon>Fungi</taxon>
        <taxon>Dikarya</taxon>
        <taxon>Basidiomycota</taxon>
        <taxon>Agaricomycotina</taxon>
        <taxon>Agaricomycetes</taxon>
        <taxon>Agaricomycetidae</taxon>
        <taxon>Boletales</taxon>
        <taxon>Sclerodermatineae</taxon>
        <taxon>Pisolithaceae</taxon>
        <taxon>Pisolithus</taxon>
    </lineage>
</organism>